<evidence type="ECO:0000256" key="2">
    <source>
        <dbReference type="ARBA" id="ARBA00013090"/>
    </source>
</evidence>
<dbReference type="InterPro" id="IPR004391">
    <property type="entry name" value="Glu_race"/>
</dbReference>
<dbReference type="RefSeq" id="WP_087284594.1">
    <property type="nucleotide sequence ID" value="NZ_CP021455.1"/>
</dbReference>
<keyword evidence="3 7" id="KW-0133">Cell shape</keyword>
<feature type="active site" description="Proton donor/acceptor" evidence="7">
    <location>
        <position position="210"/>
    </location>
</feature>
<feature type="binding site" evidence="7">
    <location>
        <begin position="80"/>
        <end position="81"/>
    </location>
    <ligand>
        <name>substrate</name>
    </ligand>
</feature>
<feature type="active site" description="Proton donor/acceptor" evidence="7">
    <location>
        <position position="79"/>
    </location>
</feature>
<dbReference type="GO" id="GO:0008360">
    <property type="term" value="P:regulation of cell shape"/>
    <property type="evidence" value="ECO:0007669"/>
    <property type="project" value="UniProtKB-KW"/>
</dbReference>
<organism evidence="8 9">
    <name type="scientific">Comamonas serinivorans</name>
    <dbReference type="NCBI Taxonomy" id="1082851"/>
    <lineage>
        <taxon>Bacteria</taxon>
        <taxon>Pseudomonadati</taxon>
        <taxon>Pseudomonadota</taxon>
        <taxon>Betaproteobacteria</taxon>
        <taxon>Burkholderiales</taxon>
        <taxon>Comamonadaceae</taxon>
        <taxon>Comamonas</taxon>
    </lineage>
</organism>
<comment type="pathway">
    <text evidence="7">Cell wall biogenesis; peptidoglycan biosynthesis.</text>
</comment>
<dbReference type="Gene3D" id="3.40.50.1860">
    <property type="match status" value="2"/>
</dbReference>
<keyword evidence="5 7" id="KW-0413">Isomerase</keyword>
<proteinExistence type="inferred from homology"/>
<sequence length="295" mass="30874">MSSTDLGSAPIGVFDSGIGGLSVLRALLQRLPQERFVYVADTGHAPYGEKSIAAITERSQRITHFLRDACACKALVIACNTATAVAAHTLRQAHAGWPIIGIEPAIKPAAALTRTGAVGVLATQGTLSSPKYRELRSRVVASVNAADDAPALAVHDVACNGLASAIEALVDAANGPVAEQRVQALLHQYLGQLGHCGAEPGQVDTVVLGCTHYPLIADRIQALLPPQVTLLDPGDRVALHTLNVLHALGQLSPRSAVSSAHQAVHLWTSGDPDRVSQAAQHWMHMAPLPAHPLPC</sequence>
<dbReference type="Proteomes" id="UP000196138">
    <property type="component" value="Chromosome"/>
</dbReference>
<evidence type="ECO:0000256" key="6">
    <source>
        <dbReference type="ARBA" id="ARBA00023316"/>
    </source>
</evidence>
<dbReference type="InterPro" id="IPR015942">
    <property type="entry name" value="Asp/Glu/hydantoin_racemase"/>
</dbReference>
<protein>
    <recommendedName>
        <fullName evidence="2 7">Glutamate racemase</fullName>
        <ecNumber evidence="2 7">5.1.1.3</ecNumber>
    </recommendedName>
</protein>
<evidence type="ECO:0000313" key="9">
    <source>
        <dbReference type="Proteomes" id="UP000196138"/>
    </source>
</evidence>
<dbReference type="PANTHER" id="PTHR21198:SF2">
    <property type="entry name" value="GLUTAMATE RACEMASE"/>
    <property type="match status" value="1"/>
</dbReference>
<dbReference type="SUPFAM" id="SSF53681">
    <property type="entry name" value="Aspartate/glutamate racemase"/>
    <property type="match status" value="2"/>
</dbReference>
<evidence type="ECO:0000256" key="5">
    <source>
        <dbReference type="ARBA" id="ARBA00023235"/>
    </source>
</evidence>
<feature type="binding site" evidence="7">
    <location>
        <begin position="15"/>
        <end position="16"/>
    </location>
    <ligand>
        <name>substrate</name>
    </ligand>
</feature>
<dbReference type="OrthoDB" id="9801055at2"/>
<comment type="catalytic activity">
    <reaction evidence="1 7">
        <text>L-glutamate = D-glutamate</text>
        <dbReference type="Rhea" id="RHEA:12813"/>
        <dbReference type="ChEBI" id="CHEBI:29985"/>
        <dbReference type="ChEBI" id="CHEBI:29986"/>
        <dbReference type="EC" id="5.1.1.3"/>
    </reaction>
</comment>
<dbReference type="NCBIfam" id="TIGR00067">
    <property type="entry name" value="glut_race"/>
    <property type="match status" value="1"/>
</dbReference>
<keyword evidence="4 7" id="KW-0573">Peptidoglycan synthesis</keyword>
<dbReference type="PROSITE" id="PS00924">
    <property type="entry name" value="ASP_GLU_RACEMASE_2"/>
    <property type="match status" value="1"/>
</dbReference>
<dbReference type="InterPro" id="IPR001920">
    <property type="entry name" value="Asp/Glu_race"/>
</dbReference>
<dbReference type="PROSITE" id="PS00923">
    <property type="entry name" value="ASP_GLU_RACEMASE_1"/>
    <property type="match status" value="1"/>
</dbReference>
<evidence type="ECO:0000313" key="8">
    <source>
        <dbReference type="EMBL" id="ARU06808.1"/>
    </source>
</evidence>
<dbReference type="InterPro" id="IPR033134">
    <property type="entry name" value="Asp/Glu_racemase_AS_2"/>
</dbReference>
<feature type="binding site" evidence="7">
    <location>
        <begin position="47"/>
        <end position="48"/>
    </location>
    <ligand>
        <name>substrate</name>
    </ligand>
</feature>
<dbReference type="HAMAP" id="MF_00258">
    <property type="entry name" value="Glu_racemase"/>
    <property type="match status" value="1"/>
</dbReference>
<comment type="function">
    <text evidence="7">Provides the (R)-glutamate required for cell wall biosynthesis.</text>
</comment>
<evidence type="ECO:0000256" key="7">
    <source>
        <dbReference type="HAMAP-Rule" id="MF_00258"/>
    </source>
</evidence>
<accession>A0A1Y0ETE9</accession>
<dbReference type="UniPathway" id="UPA00219"/>
<evidence type="ECO:0000256" key="1">
    <source>
        <dbReference type="ARBA" id="ARBA00001602"/>
    </source>
</evidence>
<reference evidence="8 9" key="1">
    <citation type="submission" date="2017-05" db="EMBL/GenBank/DDBJ databases">
        <authorList>
            <person name="Song R."/>
            <person name="Chenine A.L."/>
            <person name="Ruprecht R.M."/>
        </authorList>
    </citation>
    <scope>NUCLEOTIDE SEQUENCE [LARGE SCALE GENOMIC DNA]</scope>
    <source>
        <strain evidence="8 9">DSM 26136</strain>
    </source>
</reference>
<dbReference type="EC" id="5.1.1.3" evidence="2 7"/>
<evidence type="ECO:0000256" key="4">
    <source>
        <dbReference type="ARBA" id="ARBA00022984"/>
    </source>
</evidence>
<dbReference type="EMBL" id="CP021455">
    <property type="protein sequence ID" value="ARU06808.1"/>
    <property type="molecule type" value="Genomic_DNA"/>
</dbReference>
<dbReference type="Pfam" id="PF01177">
    <property type="entry name" value="Asp_Glu_race"/>
    <property type="match status" value="1"/>
</dbReference>
<comment type="similarity">
    <text evidence="7">Belongs to the aspartate/glutamate racemases family.</text>
</comment>
<dbReference type="AlphaFoldDB" id="A0A1Y0ETE9"/>
<keyword evidence="9" id="KW-1185">Reference proteome</keyword>
<keyword evidence="6 7" id="KW-0961">Cell wall biogenesis/degradation</keyword>
<dbReference type="GO" id="GO:0009252">
    <property type="term" value="P:peptidoglycan biosynthetic process"/>
    <property type="evidence" value="ECO:0007669"/>
    <property type="project" value="UniProtKB-UniRule"/>
</dbReference>
<feature type="binding site" evidence="7">
    <location>
        <begin position="211"/>
        <end position="212"/>
    </location>
    <ligand>
        <name>substrate</name>
    </ligand>
</feature>
<dbReference type="KEGG" id="cser:CCO03_11570"/>
<dbReference type="InterPro" id="IPR018187">
    <property type="entry name" value="Asp/Glu_racemase_AS_1"/>
</dbReference>
<gene>
    <name evidence="7" type="primary">murI</name>
    <name evidence="8" type="ORF">CCO03_11570</name>
</gene>
<dbReference type="GO" id="GO:0008881">
    <property type="term" value="F:glutamate racemase activity"/>
    <property type="evidence" value="ECO:0007669"/>
    <property type="project" value="UniProtKB-UniRule"/>
</dbReference>
<dbReference type="PANTHER" id="PTHR21198">
    <property type="entry name" value="GLUTAMATE RACEMASE"/>
    <property type="match status" value="1"/>
</dbReference>
<dbReference type="GO" id="GO:0071555">
    <property type="term" value="P:cell wall organization"/>
    <property type="evidence" value="ECO:0007669"/>
    <property type="project" value="UniProtKB-KW"/>
</dbReference>
<evidence type="ECO:0000256" key="3">
    <source>
        <dbReference type="ARBA" id="ARBA00022960"/>
    </source>
</evidence>
<name>A0A1Y0ETE9_9BURK</name>